<reference evidence="1" key="1">
    <citation type="submission" date="2021-02" db="EMBL/GenBank/DDBJ databases">
        <authorList>
            <person name="Nowell W R."/>
        </authorList>
    </citation>
    <scope>NUCLEOTIDE SEQUENCE</scope>
</reference>
<proteinExistence type="predicted"/>
<evidence type="ECO:0000313" key="2">
    <source>
        <dbReference type="EMBL" id="CAF3605444.1"/>
    </source>
</evidence>
<evidence type="ECO:0000313" key="3">
    <source>
        <dbReference type="Proteomes" id="UP000663889"/>
    </source>
</evidence>
<organism evidence="1 3">
    <name type="scientific">Rotaria sordida</name>
    <dbReference type="NCBI Taxonomy" id="392033"/>
    <lineage>
        <taxon>Eukaryota</taxon>
        <taxon>Metazoa</taxon>
        <taxon>Spiralia</taxon>
        <taxon>Gnathifera</taxon>
        <taxon>Rotifera</taxon>
        <taxon>Eurotatoria</taxon>
        <taxon>Bdelloidea</taxon>
        <taxon>Philodinida</taxon>
        <taxon>Philodinidae</taxon>
        <taxon>Rotaria</taxon>
    </lineage>
</organism>
<dbReference type="Proteomes" id="UP000663889">
    <property type="component" value="Unassembled WGS sequence"/>
</dbReference>
<accession>A0A814DQD9</accession>
<comment type="caution">
    <text evidence="1">The sequence shown here is derived from an EMBL/GenBank/DDBJ whole genome shotgun (WGS) entry which is preliminary data.</text>
</comment>
<sequence>MSESKGLMKKQITNNSNTSTPDLYNQQACHIINETQKIGRMSEMGFFFEQIDYWQTAADEKFDINYFNQFIEAIGSKTALPQFDTKNHYVKRAPSAKSGLDIDDSADDYYVNSAARSIVIVTNDLIPLLLIIDSMSSDKSWSVVQCQSDQLDSIRVATVLCSSIITLSSSFIVDSSSAAHGFSIERIARLLEKDPLN</sequence>
<gene>
    <name evidence="2" type="ORF">FNK824_LOCUS3632</name>
    <name evidence="1" type="ORF">SEV965_LOCUS8592</name>
</gene>
<evidence type="ECO:0000313" key="1">
    <source>
        <dbReference type="EMBL" id="CAF0957677.1"/>
    </source>
</evidence>
<name>A0A814DQD9_9BILA</name>
<dbReference type="EMBL" id="CAJOBE010000250">
    <property type="protein sequence ID" value="CAF3605444.1"/>
    <property type="molecule type" value="Genomic_DNA"/>
</dbReference>
<dbReference type="EMBL" id="CAJNOU010000320">
    <property type="protein sequence ID" value="CAF0957677.1"/>
    <property type="molecule type" value="Genomic_DNA"/>
</dbReference>
<dbReference type="Proteomes" id="UP000663874">
    <property type="component" value="Unassembled WGS sequence"/>
</dbReference>
<protein>
    <submittedName>
        <fullName evidence="1">Uncharacterized protein</fullName>
    </submittedName>
</protein>
<dbReference type="AlphaFoldDB" id="A0A814DQD9"/>